<accession>A0AAV1VLT1</accession>
<reference evidence="1" key="1">
    <citation type="submission" date="2024-01" db="EMBL/GenBank/DDBJ databases">
        <authorList>
            <person name="Webb A."/>
        </authorList>
    </citation>
    <scope>NUCLEOTIDE SEQUENCE</scope>
    <source>
        <strain evidence="1">Pm1</strain>
    </source>
</reference>
<dbReference type="Proteomes" id="UP001162060">
    <property type="component" value="Unassembled WGS sequence"/>
</dbReference>
<dbReference type="EMBL" id="CAKLBY020000378">
    <property type="protein sequence ID" value="CAK7947227.1"/>
    <property type="molecule type" value="Genomic_DNA"/>
</dbReference>
<proteinExistence type="predicted"/>
<sequence>MASAAFFTRGMMVEQIVTPDLLFDEKAAKAHEAAQRKAKVVARAAGESARLRNVEVRRKLAVAERDRQQAAKANAWAKAAI</sequence>
<organism evidence="1 2">
    <name type="scientific">Peronospora matthiolae</name>
    <dbReference type="NCBI Taxonomy" id="2874970"/>
    <lineage>
        <taxon>Eukaryota</taxon>
        <taxon>Sar</taxon>
        <taxon>Stramenopiles</taxon>
        <taxon>Oomycota</taxon>
        <taxon>Peronosporomycetes</taxon>
        <taxon>Peronosporales</taxon>
        <taxon>Peronosporaceae</taxon>
        <taxon>Peronospora</taxon>
    </lineage>
</organism>
<comment type="caution">
    <text evidence="1">The sequence shown here is derived from an EMBL/GenBank/DDBJ whole genome shotgun (WGS) entry which is preliminary data.</text>
</comment>
<dbReference type="AlphaFoldDB" id="A0AAV1VLT1"/>
<evidence type="ECO:0000313" key="2">
    <source>
        <dbReference type="Proteomes" id="UP001162060"/>
    </source>
</evidence>
<name>A0AAV1VLT1_9STRA</name>
<evidence type="ECO:0000313" key="1">
    <source>
        <dbReference type="EMBL" id="CAK7947227.1"/>
    </source>
</evidence>
<protein>
    <submittedName>
        <fullName evidence="1">Uncharacterized protein</fullName>
    </submittedName>
</protein>
<gene>
    <name evidence="1" type="ORF">PM001_LOCUS32377</name>
</gene>